<feature type="transmembrane region" description="Helical" evidence="1">
    <location>
        <begin position="107"/>
        <end position="139"/>
    </location>
</feature>
<evidence type="ECO:0000256" key="1">
    <source>
        <dbReference type="SAM" id="Phobius"/>
    </source>
</evidence>
<name>A0A814XF61_9BILA</name>
<evidence type="ECO:0000313" key="2">
    <source>
        <dbReference type="EMBL" id="CAF1214910.1"/>
    </source>
</evidence>
<evidence type="ECO:0000313" key="6">
    <source>
        <dbReference type="EMBL" id="CAF3825453.1"/>
    </source>
</evidence>
<dbReference type="OrthoDB" id="10040335at2759"/>
<dbReference type="EMBL" id="CAJOBD010001705">
    <property type="protein sequence ID" value="CAF3825453.1"/>
    <property type="molecule type" value="Genomic_DNA"/>
</dbReference>
<dbReference type="Proteomes" id="UP000663836">
    <property type="component" value="Unassembled WGS sequence"/>
</dbReference>
<comment type="caution">
    <text evidence="2">The sequence shown here is derived from an EMBL/GenBank/DDBJ whole genome shotgun (WGS) entry which is preliminary data.</text>
</comment>
<accession>A0A814XF61</accession>
<evidence type="ECO:0000313" key="5">
    <source>
        <dbReference type="EMBL" id="CAF3772058.1"/>
    </source>
</evidence>
<keyword evidence="1" id="KW-0812">Transmembrane</keyword>
<evidence type="ECO:0000313" key="3">
    <source>
        <dbReference type="EMBL" id="CAF1305698.1"/>
    </source>
</evidence>
<dbReference type="Proteomes" id="UP000663823">
    <property type="component" value="Unassembled WGS sequence"/>
</dbReference>
<dbReference type="EMBL" id="CAJOAX010005136">
    <property type="protein sequence ID" value="CAF3936252.1"/>
    <property type="molecule type" value="Genomic_DNA"/>
</dbReference>
<dbReference type="EMBL" id="CAJOBE010001757">
    <property type="protein sequence ID" value="CAF3772058.1"/>
    <property type="molecule type" value="Genomic_DNA"/>
</dbReference>
<dbReference type="EMBL" id="CAJNOO010001920">
    <property type="protein sequence ID" value="CAF1214910.1"/>
    <property type="molecule type" value="Genomic_DNA"/>
</dbReference>
<organism evidence="2 8">
    <name type="scientific">Rotaria sordida</name>
    <dbReference type="NCBI Taxonomy" id="392033"/>
    <lineage>
        <taxon>Eukaryota</taxon>
        <taxon>Metazoa</taxon>
        <taxon>Spiralia</taxon>
        <taxon>Gnathifera</taxon>
        <taxon>Rotifera</taxon>
        <taxon>Eurotatoria</taxon>
        <taxon>Bdelloidea</taxon>
        <taxon>Philodinida</taxon>
        <taxon>Philodinidae</taxon>
        <taxon>Rotaria</taxon>
    </lineage>
</organism>
<sequence>MLEKNRKINDTQNPPIELSVKNLQVKKSQNNNNKKKIPLRLQTSKPSKNSVKIQPSHIPVHFTWALTLTILCFFVIGPCWALYKTYELRRMIKRKEFEAAACLSNKIATVLLISTIVGVFVWIAFLFCSVGLILIGILLNNNYI</sequence>
<dbReference type="EMBL" id="CAJNOT010002323">
    <property type="protein sequence ID" value="CAF1305698.1"/>
    <property type="molecule type" value="Genomic_DNA"/>
</dbReference>
<reference evidence="2" key="1">
    <citation type="submission" date="2021-02" db="EMBL/GenBank/DDBJ databases">
        <authorList>
            <person name="Nowell W R."/>
        </authorList>
    </citation>
    <scope>NUCLEOTIDE SEQUENCE</scope>
</reference>
<feature type="transmembrane region" description="Helical" evidence="1">
    <location>
        <begin position="62"/>
        <end position="86"/>
    </location>
</feature>
<dbReference type="EMBL" id="CAJNOU010002566">
    <property type="protein sequence ID" value="CAF1332115.1"/>
    <property type="molecule type" value="Genomic_DNA"/>
</dbReference>
<dbReference type="Proteomes" id="UP000663882">
    <property type="component" value="Unassembled WGS sequence"/>
</dbReference>
<evidence type="ECO:0000313" key="7">
    <source>
        <dbReference type="EMBL" id="CAF3936252.1"/>
    </source>
</evidence>
<proteinExistence type="predicted"/>
<dbReference type="Proteomes" id="UP000663864">
    <property type="component" value="Unassembled WGS sequence"/>
</dbReference>
<evidence type="ECO:0000313" key="4">
    <source>
        <dbReference type="EMBL" id="CAF1332115.1"/>
    </source>
</evidence>
<keyword evidence="1" id="KW-0472">Membrane</keyword>
<protein>
    <submittedName>
        <fullName evidence="2">Uncharacterized protein</fullName>
    </submittedName>
</protein>
<dbReference type="Proteomes" id="UP000663889">
    <property type="component" value="Unassembled WGS sequence"/>
</dbReference>
<gene>
    <name evidence="5" type="ORF">FNK824_LOCUS13419</name>
    <name evidence="6" type="ORF">JBS370_LOCUS16725</name>
    <name evidence="7" type="ORF">OTI717_LOCUS25617</name>
    <name evidence="2" type="ORF">RFH988_LOCUS25325</name>
    <name evidence="4" type="ORF">SEV965_LOCUS27881</name>
    <name evidence="3" type="ORF">ZHD862_LOCUS28206</name>
</gene>
<dbReference type="AlphaFoldDB" id="A0A814XF61"/>
<keyword evidence="1" id="KW-1133">Transmembrane helix</keyword>
<dbReference type="Proteomes" id="UP000663874">
    <property type="component" value="Unassembled WGS sequence"/>
</dbReference>
<evidence type="ECO:0000313" key="8">
    <source>
        <dbReference type="Proteomes" id="UP000663882"/>
    </source>
</evidence>